<dbReference type="SMART" id="SM00729">
    <property type="entry name" value="Elp3"/>
    <property type="match status" value="1"/>
</dbReference>
<dbReference type="SFLD" id="SFLDF00324">
    <property type="entry name" value="bacteriocin_maturation"/>
    <property type="match status" value="1"/>
</dbReference>
<dbReference type="Gene3D" id="3.40.50.280">
    <property type="entry name" value="Cobalamin-binding domain"/>
    <property type="match status" value="1"/>
</dbReference>
<keyword evidence="2" id="KW-0949">S-adenosyl-L-methionine</keyword>
<dbReference type="PANTHER" id="PTHR43409">
    <property type="entry name" value="ANAEROBIC MAGNESIUM-PROTOPORPHYRIN IX MONOMETHYL ESTER CYCLASE-RELATED"/>
    <property type="match status" value="1"/>
</dbReference>
<evidence type="ECO:0000256" key="3">
    <source>
        <dbReference type="ARBA" id="ARBA00022723"/>
    </source>
</evidence>
<evidence type="ECO:0000256" key="1">
    <source>
        <dbReference type="ARBA" id="ARBA00001966"/>
    </source>
</evidence>
<dbReference type="InterPro" id="IPR023984">
    <property type="entry name" value="rSAM_ocin_1"/>
</dbReference>
<dbReference type="SFLD" id="SFLDG01082">
    <property type="entry name" value="B12-binding_domain_containing"/>
    <property type="match status" value="1"/>
</dbReference>
<keyword evidence="3" id="KW-0479">Metal-binding</keyword>
<dbReference type="InterPro" id="IPR007197">
    <property type="entry name" value="rSAM"/>
</dbReference>
<keyword evidence="5" id="KW-0411">Iron-sulfur</keyword>
<comment type="cofactor">
    <cofactor evidence="1">
        <name>[4Fe-4S] cluster</name>
        <dbReference type="ChEBI" id="CHEBI:49883"/>
    </cofactor>
</comment>
<dbReference type="GO" id="GO:0003824">
    <property type="term" value="F:catalytic activity"/>
    <property type="evidence" value="ECO:0007669"/>
    <property type="project" value="InterPro"/>
</dbReference>
<evidence type="ECO:0000313" key="8">
    <source>
        <dbReference type="Proteomes" id="UP000255165"/>
    </source>
</evidence>
<dbReference type="SUPFAM" id="SSF102114">
    <property type="entry name" value="Radical SAM enzymes"/>
    <property type="match status" value="1"/>
</dbReference>
<reference evidence="8" key="1">
    <citation type="submission" date="2018-06" db="EMBL/GenBank/DDBJ databases">
        <authorList>
            <person name="Feng T."/>
            <person name="Jeon C.O."/>
        </authorList>
    </citation>
    <scope>NUCLEOTIDE SEQUENCE [LARGE SCALE GENOMIC DNA]</scope>
    <source>
        <strain evidence="8">S23</strain>
    </source>
</reference>
<accession>A0A370NML5</accession>
<evidence type="ECO:0000256" key="2">
    <source>
        <dbReference type="ARBA" id="ARBA00022691"/>
    </source>
</evidence>
<keyword evidence="4" id="KW-0408">Iron</keyword>
<dbReference type="GO" id="GO:0031419">
    <property type="term" value="F:cobalamin binding"/>
    <property type="evidence" value="ECO:0007669"/>
    <property type="project" value="InterPro"/>
</dbReference>
<sequence>MPFGMPNGPSLALELLHASLERSGTASTIHQYEGAFARHIGLDLYIALSGGQPGPEKLAGEWVFAQLAAPWRRPELDARYLDRILIRSDHRLREGLLFAREVATQFVESVAQELASSNAHVVGFSSVFQQTTASVAVARRLKSLKAEAIVVLGGANCEGPMGLHLARAFDCFDYVVSGEGEIALPKLMNHLNKRRFESARIPGVYSRRDLAYTGPAESVRSLDDLPHVSFRQYAENHGNDDIASSLGLRIPFETSRGCWWGEKHHCIFCGLNGSQMTFRRKSNERIRLELANLSLTFPDAEFAATDNILDLDILRSGALDSFSGRSIYFEVKANLKRSDVAELRSRRIMRVQLGIESLSTVCLKALDKGTSGLKNVEALKWCKEYGISVDWNLLIEIPKTERVDFLAQVGLMPALHHLSPPHSLCSLRIDRFSPLFDQPERFGLRNLVPSPAYEFVFDLPPDHLKGIAYFFTADEVPDPAESTYPVLQKALEIWQDEHESSFLFSVDLQGITWVFDSRAAGVVKMIRVEGLERDVLDASQKTINISRCLDLAQQEKVNEAIDSLLENKFLVREGDHIVSVVIPAGTHYPGADMLDALMVHMAEHARTQIREKRNE</sequence>
<evidence type="ECO:0000256" key="5">
    <source>
        <dbReference type="ARBA" id="ARBA00023014"/>
    </source>
</evidence>
<dbReference type="GO" id="GO:0051536">
    <property type="term" value="F:iron-sulfur cluster binding"/>
    <property type="evidence" value="ECO:0007669"/>
    <property type="project" value="UniProtKB-KW"/>
</dbReference>
<dbReference type="NCBIfam" id="TIGR03975">
    <property type="entry name" value="rSAM_ocin_1"/>
    <property type="match status" value="1"/>
</dbReference>
<comment type="caution">
    <text evidence="7">The sequence shown here is derived from an EMBL/GenBank/DDBJ whole genome shotgun (WGS) entry which is preliminary data.</text>
</comment>
<evidence type="ECO:0000313" key="7">
    <source>
        <dbReference type="EMBL" id="RDK06844.1"/>
    </source>
</evidence>
<keyword evidence="8" id="KW-1185">Reference proteome</keyword>
<dbReference type="PANTHER" id="PTHR43409:SF7">
    <property type="entry name" value="BLL1977 PROTEIN"/>
    <property type="match status" value="1"/>
</dbReference>
<dbReference type="SFLD" id="SFLDS00029">
    <property type="entry name" value="Radical_SAM"/>
    <property type="match status" value="1"/>
</dbReference>
<dbReference type="EMBL" id="QKWJ01000053">
    <property type="protein sequence ID" value="RDK06844.1"/>
    <property type="molecule type" value="Genomic_DNA"/>
</dbReference>
<organism evidence="7 8">
    <name type="scientific">Cupriavidus lacunae</name>
    <dbReference type="NCBI Taxonomy" id="2666307"/>
    <lineage>
        <taxon>Bacteria</taxon>
        <taxon>Pseudomonadati</taxon>
        <taxon>Pseudomonadota</taxon>
        <taxon>Betaproteobacteria</taxon>
        <taxon>Burkholderiales</taxon>
        <taxon>Burkholderiaceae</taxon>
        <taxon>Cupriavidus</taxon>
    </lineage>
</organism>
<evidence type="ECO:0000256" key="4">
    <source>
        <dbReference type="ARBA" id="ARBA00023004"/>
    </source>
</evidence>
<dbReference type="Proteomes" id="UP000255165">
    <property type="component" value="Unassembled WGS sequence"/>
</dbReference>
<name>A0A370NML5_9BURK</name>
<dbReference type="GO" id="GO:0005829">
    <property type="term" value="C:cytosol"/>
    <property type="evidence" value="ECO:0007669"/>
    <property type="project" value="TreeGrafter"/>
</dbReference>
<feature type="domain" description="B12-binding" evidence="6">
    <location>
        <begin position="59"/>
        <end position="198"/>
    </location>
</feature>
<dbReference type="InterPro" id="IPR058240">
    <property type="entry name" value="rSAM_sf"/>
</dbReference>
<dbReference type="InterPro" id="IPR051198">
    <property type="entry name" value="BchE-like"/>
</dbReference>
<gene>
    <name evidence="7" type="ORF">DN412_29135</name>
</gene>
<protein>
    <recommendedName>
        <fullName evidence="6">B12-binding domain-containing protein</fullName>
    </recommendedName>
</protein>
<evidence type="ECO:0000259" key="6">
    <source>
        <dbReference type="PROSITE" id="PS51332"/>
    </source>
</evidence>
<dbReference type="GO" id="GO:0046872">
    <property type="term" value="F:metal ion binding"/>
    <property type="evidence" value="ECO:0007669"/>
    <property type="project" value="UniProtKB-KW"/>
</dbReference>
<dbReference type="InterPro" id="IPR006638">
    <property type="entry name" value="Elp3/MiaA/NifB-like_rSAM"/>
</dbReference>
<dbReference type="InterPro" id="IPR006158">
    <property type="entry name" value="Cobalamin-bd"/>
</dbReference>
<dbReference type="PROSITE" id="PS51332">
    <property type="entry name" value="B12_BINDING"/>
    <property type="match status" value="1"/>
</dbReference>
<proteinExistence type="predicted"/>
<dbReference type="Pfam" id="PF02310">
    <property type="entry name" value="B12-binding"/>
    <property type="match status" value="1"/>
</dbReference>
<dbReference type="AlphaFoldDB" id="A0A370NML5"/>